<evidence type="ECO:0000313" key="3">
    <source>
        <dbReference type="Proteomes" id="UP000251993"/>
    </source>
</evidence>
<dbReference type="AlphaFoldDB" id="A0A344TNM5"/>
<organism evidence="2 3">
    <name type="scientific">Runella rosea</name>
    <dbReference type="NCBI Taxonomy" id="2259595"/>
    <lineage>
        <taxon>Bacteria</taxon>
        <taxon>Pseudomonadati</taxon>
        <taxon>Bacteroidota</taxon>
        <taxon>Cytophagia</taxon>
        <taxon>Cytophagales</taxon>
        <taxon>Spirosomataceae</taxon>
        <taxon>Runella</taxon>
    </lineage>
</organism>
<gene>
    <name evidence="2" type="ORF">DR864_22070</name>
</gene>
<feature type="chain" id="PRO_5016575669" evidence="1">
    <location>
        <begin position="20"/>
        <end position="181"/>
    </location>
</feature>
<protein>
    <submittedName>
        <fullName evidence="2">Uncharacterized protein</fullName>
    </submittedName>
</protein>
<accession>A0A344TNM5</accession>
<dbReference type="Proteomes" id="UP000251993">
    <property type="component" value="Chromosome"/>
</dbReference>
<keyword evidence="1" id="KW-0732">Signal</keyword>
<evidence type="ECO:0000313" key="2">
    <source>
        <dbReference type="EMBL" id="AXE20246.1"/>
    </source>
</evidence>
<dbReference type="OrthoDB" id="9834660at2"/>
<feature type="signal peptide" evidence="1">
    <location>
        <begin position="1"/>
        <end position="19"/>
    </location>
</feature>
<dbReference type="EMBL" id="CP030850">
    <property type="protein sequence ID" value="AXE20246.1"/>
    <property type="molecule type" value="Genomic_DNA"/>
</dbReference>
<keyword evidence="3" id="KW-1185">Reference proteome</keyword>
<proteinExistence type="predicted"/>
<dbReference type="KEGG" id="run:DR864_22070"/>
<sequence length="181" mass="20954">MKFNLLFFFGVLIHLPVCAQSVPQVTVKDRVHLKLFEDYIAESKLKQILTDSTGIVFVTYGRTTQGYTIHLEAIKEQQSSYFIKSSICIPTQYTFIDGVLVLFSSSYMYNAQFTAAYLQAVDTLVEGRFKRLEEENGWAVKWENINGQLVKNRYFFKGDSNSKLITYPFDGRERIIQKMLN</sequence>
<evidence type="ECO:0000256" key="1">
    <source>
        <dbReference type="SAM" id="SignalP"/>
    </source>
</evidence>
<dbReference type="RefSeq" id="WP_114069010.1">
    <property type="nucleotide sequence ID" value="NZ_CP030850.1"/>
</dbReference>
<name>A0A344TNM5_9BACT</name>
<reference evidence="2 3" key="1">
    <citation type="submission" date="2018-07" db="EMBL/GenBank/DDBJ databases">
        <title>Genome sequencing of Runella.</title>
        <authorList>
            <person name="Baek M.-G."/>
            <person name="Yi H."/>
        </authorList>
    </citation>
    <scope>NUCLEOTIDE SEQUENCE [LARGE SCALE GENOMIC DNA]</scope>
    <source>
        <strain evidence="2 3">HYN0085</strain>
    </source>
</reference>